<proteinExistence type="predicted"/>
<sequence>MHEKRFDPTLISRLDNPERRKKLPPEPLLALLELKGSEDILDVGAGAGYFTFPAAEKTSGTVYALDAQSEMLDYLLSRLEESEFDGNIEIVQGEAEQIPLDDQKVDAVICSMVLHEVEPLDQGLREIRRVLKPGGRALCIEWEAVDTGSGPPQAHRVSSTDMARILEETGFKVLDTRPWTEAFYSIVFQK</sequence>
<dbReference type="RefSeq" id="WP_212958769.1">
    <property type="nucleotide sequence ID" value="NZ_BORQ01000009.1"/>
</dbReference>
<evidence type="ECO:0000313" key="3">
    <source>
        <dbReference type="Proteomes" id="UP000679779"/>
    </source>
</evidence>
<keyword evidence="3" id="KW-1185">Reference proteome</keyword>
<dbReference type="Proteomes" id="UP000679779">
    <property type="component" value="Unassembled WGS sequence"/>
</dbReference>
<protein>
    <submittedName>
        <fullName evidence="2">SAM-dependent methyltransferase</fullName>
    </submittedName>
</protein>
<dbReference type="Pfam" id="PF08241">
    <property type="entry name" value="Methyltransf_11"/>
    <property type="match status" value="1"/>
</dbReference>
<organism evidence="2 3">
    <name type="scientific">Paenibacillus albilobatus</name>
    <dbReference type="NCBI Taxonomy" id="2716884"/>
    <lineage>
        <taxon>Bacteria</taxon>
        <taxon>Bacillati</taxon>
        <taxon>Bacillota</taxon>
        <taxon>Bacilli</taxon>
        <taxon>Bacillales</taxon>
        <taxon>Paenibacillaceae</taxon>
        <taxon>Paenibacillus</taxon>
    </lineage>
</organism>
<dbReference type="AlphaFoldDB" id="A0A920CDX5"/>
<dbReference type="Gene3D" id="3.40.50.150">
    <property type="entry name" value="Vaccinia Virus protein VP39"/>
    <property type="match status" value="1"/>
</dbReference>
<feature type="domain" description="Methyltransferase type 11" evidence="1">
    <location>
        <begin position="41"/>
        <end position="138"/>
    </location>
</feature>
<dbReference type="InterPro" id="IPR029063">
    <property type="entry name" value="SAM-dependent_MTases_sf"/>
</dbReference>
<dbReference type="GO" id="GO:0032259">
    <property type="term" value="P:methylation"/>
    <property type="evidence" value="ECO:0007669"/>
    <property type="project" value="UniProtKB-KW"/>
</dbReference>
<keyword evidence="2" id="KW-0808">Transferase</keyword>
<comment type="caution">
    <text evidence="2">The sequence shown here is derived from an EMBL/GenBank/DDBJ whole genome shotgun (WGS) entry which is preliminary data.</text>
</comment>
<evidence type="ECO:0000313" key="2">
    <source>
        <dbReference type="EMBL" id="GIO34258.1"/>
    </source>
</evidence>
<dbReference type="SUPFAM" id="SSF53335">
    <property type="entry name" value="S-adenosyl-L-methionine-dependent methyltransferases"/>
    <property type="match status" value="1"/>
</dbReference>
<dbReference type="CDD" id="cd02440">
    <property type="entry name" value="AdoMet_MTases"/>
    <property type="match status" value="1"/>
</dbReference>
<dbReference type="EMBL" id="BORQ01000009">
    <property type="protein sequence ID" value="GIO34258.1"/>
    <property type="molecule type" value="Genomic_DNA"/>
</dbReference>
<dbReference type="PANTHER" id="PTHR43591:SF24">
    <property type="entry name" value="2-METHOXY-6-POLYPRENYL-1,4-BENZOQUINOL METHYLASE, MITOCHONDRIAL"/>
    <property type="match status" value="1"/>
</dbReference>
<reference evidence="2" key="1">
    <citation type="submission" date="2021-03" db="EMBL/GenBank/DDBJ databases">
        <title>Antimicrobial resistance genes in bacteria isolated from Japanese honey, and their potential for conferring macrolide and lincosamide resistance in the American foulbrood pathogen Paenibacillus larvae.</title>
        <authorList>
            <person name="Okamoto M."/>
            <person name="Kumagai M."/>
            <person name="Kanamori H."/>
            <person name="Takamatsu D."/>
        </authorList>
    </citation>
    <scope>NUCLEOTIDE SEQUENCE</scope>
    <source>
        <strain evidence="2">J2TS6</strain>
    </source>
</reference>
<dbReference type="GO" id="GO:0008757">
    <property type="term" value="F:S-adenosylmethionine-dependent methyltransferase activity"/>
    <property type="evidence" value="ECO:0007669"/>
    <property type="project" value="InterPro"/>
</dbReference>
<accession>A0A920CDX5</accession>
<gene>
    <name evidence="2" type="ORF">J2TS6_53990</name>
</gene>
<name>A0A920CDX5_9BACL</name>
<dbReference type="PANTHER" id="PTHR43591">
    <property type="entry name" value="METHYLTRANSFERASE"/>
    <property type="match status" value="1"/>
</dbReference>
<keyword evidence="2" id="KW-0489">Methyltransferase</keyword>
<evidence type="ECO:0000259" key="1">
    <source>
        <dbReference type="Pfam" id="PF08241"/>
    </source>
</evidence>
<dbReference type="InterPro" id="IPR013216">
    <property type="entry name" value="Methyltransf_11"/>
</dbReference>